<dbReference type="GO" id="GO:0012505">
    <property type="term" value="C:endomembrane system"/>
    <property type="evidence" value="ECO:0007669"/>
    <property type="project" value="UniProtKB-SubCell"/>
</dbReference>
<evidence type="ECO:0000256" key="3">
    <source>
        <dbReference type="ARBA" id="ARBA00022448"/>
    </source>
</evidence>
<keyword evidence="3" id="KW-0813">Transport</keyword>
<comment type="similarity">
    <text evidence="2">Belongs to the ATPase epsilon chain family.</text>
</comment>
<protein>
    <recommendedName>
        <fullName evidence="8">ATP synthase F1 complex delta/epsilon subunit N-terminal domain-containing protein</fullName>
    </recommendedName>
</protein>
<dbReference type="InterPro" id="IPR020546">
    <property type="entry name" value="ATP_synth_F1_dsu/esu_N"/>
</dbReference>
<accession>A0A1F4Q1K6</accession>
<organism evidence="9 10">
    <name type="scientific">candidate division WOR-1 bacterium RIFCSPHIGHO2_01_FULL_53_15</name>
    <dbReference type="NCBI Taxonomy" id="1802564"/>
    <lineage>
        <taxon>Bacteria</taxon>
        <taxon>Bacillati</taxon>
        <taxon>Saganbacteria</taxon>
    </lineage>
</organism>
<dbReference type="PANTHER" id="PTHR13822:SF10">
    <property type="entry name" value="ATP SYNTHASE EPSILON CHAIN, CHLOROPLASTIC"/>
    <property type="match status" value="1"/>
</dbReference>
<gene>
    <name evidence="9" type="ORF">A2625_06585</name>
</gene>
<dbReference type="Gene3D" id="2.60.15.10">
    <property type="entry name" value="F0F1 ATP synthase delta/epsilon subunit, N-terminal"/>
    <property type="match status" value="1"/>
</dbReference>
<keyword evidence="7" id="KW-0066">ATP synthesis</keyword>
<dbReference type="Proteomes" id="UP000178724">
    <property type="component" value="Unassembled WGS sequence"/>
</dbReference>
<evidence type="ECO:0000313" key="10">
    <source>
        <dbReference type="Proteomes" id="UP000178724"/>
    </source>
</evidence>
<proteinExistence type="inferred from homology"/>
<evidence type="ECO:0000256" key="4">
    <source>
        <dbReference type="ARBA" id="ARBA00023065"/>
    </source>
</evidence>
<comment type="subcellular location">
    <subcellularLocation>
        <location evidence="1">Endomembrane system</location>
        <topology evidence="1">Peripheral membrane protein</topology>
    </subcellularLocation>
</comment>
<evidence type="ECO:0000256" key="2">
    <source>
        <dbReference type="ARBA" id="ARBA00005712"/>
    </source>
</evidence>
<name>A0A1F4Q1K6_UNCSA</name>
<dbReference type="EMBL" id="METM01000021">
    <property type="protein sequence ID" value="OGB89760.1"/>
    <property type="molecule type" value="Genomic_DNA"/>
</dbReference>
<keyword evidence="6" id="KW-0139">CF(1)</keyword>
<evidence type="ECO:0000259" key="8">
    <source>
        <dbReference type="Pfam" id="PF02823"/>
    </source>
</evidence>
<evidence type="ECO:0000256" key="1">
    <source>
        <dbReference type="ARBA" id="ARBA00004184"/>
    </source>
</evidence>
<dbReference type="GO" id="GO:0045259">
    <property type="term" value="C:proton-transporting ATP synthase complex"/>
    <property type="evidence" value="ECO:0007669"/>
    <property type="project" value="UniProtKB-KW"/>
</dbReference>
<dbReference type="SUPFAM" id="SSF51344">
    <property type="entry name" value="Epsilon subunit of F1F0-ATP synthase N-terminal domain"/>
    <property type="match status" value="1"/>
</dbReference>
<dbReference type="GO" id="GO:0046933">
    <property type="term" value="F:proton-transporting ATP synthase activity, rotational mechanism"/>
    <property type="evidence" value="ECO:0007669"/>
    <property type="project" value="InterPro"/>
</dbReference>
<dbReference type="PANTHER" id="PTHR13822">
    <property type="entry name" value="ATP SYNTHASE DELTA/EPSILON CHAIN"/>
    <property type="match status" value="1"/>
</dbReference>
<sequence length="82" mass="8934">MKSFSLAIRNPEKSVFFGKVQSLFLRSETGEIGILPDHAPLAATLAPGPIRYQLESGEKIKIEGGDGFLIVKNNRAVILLKP</sequence>
<keyword evidence="4" id="KW-0406">Ion transport</keyword>
<evidence type="ECO:0000313" key="9">
    <source>
        <dbReference type="EMBL" id="OGB89760.1"/>
    </source>
</evidence>
<dbReference type="AlphaFoldDB" id="A0A1F4Q1K6"/>
<evidence type="ECO:0000256" key="6">
    <source>
        <dbReference type="ARBA" id="ARBA00023196"/>
    </source>
</evidence>
<evidence type="ECO:0000256" key="5">
    <source>
        <dbReference type="ARBA" id="ARBA00023136"/>
    </source>
</evidence>
<feature type="domain" description="ATP synthase F1 complex delta/epsilon subunit N-terminal" evidence="8">
    <location>
        <begin position="4"/>
        <end position="79"/>
    </location>
</feature>
<dbReference type="Pfam" id="PF02823">
    <property type="entry name" value="ATP-synt_DE_N"/>
    <property type="match status" value="1"/>
</dbReference>
<dbReference type="CDD" id="cd12152">
    <property type="entry name" value="F1-ATPase_delta"/>
    <property type="match status" value="1"/>
</dbReference>
<dbReference type="InterPro" id="IPR001469">
    <property type="entry name" value="ATP_synth_F1_dsu/esu"/>
</dbReference>
<reference evidence="9 10" key="1">
    <citation type="journal article" date="2016" name="Nat. Commun.">
        <title>Thousands of microbial genomes shed light on interconnected biogeochemical processes in an aquifer system.</title>
        <authorList>
            <person name="Anantharaman K."/>
            <person name="Brown C.T."/>
            <person name="Hug L.A."/>
            <person name="Sharon I."/>
            <person name="Castelle C.J."/>
            <person name="Probst A.J."/>
            <person name="Thomas B.C."/>
            <person name="Singh A."/>
            <person name="Wilkins M.J."/>
            <person name="Karaoz U."/>
            <person name="Brodie E.L."/>
            <person name="Williams K.H."/>
            <person name="Hubbard S.S."/>
            <person name="Banfield J.F."/>
        </authorList>
    </citation>
    <scope>NUCLEOTIDE SEQUENCE [LARGE SCALE GENOMIC DNA]</scope>
</reference>
<evidence type="ECO:0000256" key="7">
    <source>
        <dbReference type="ARBA" id="ARBA00023310"/>
    </source>
</evidence>
<dbReference type="InterPro" id="IPR036771">
    <property type="entry name" value="ATPsynth_dsu/esu_N"/>
</dbReference>
<keyword evidence="5" id="KW-0472">Membrane</keyword>
<comment type="caution">
    <text evidence="9">The sequence shown here is derived from an EMBL/GenBank/DDBJ whole genome shotgun (WGS) entry which is preliminary data.</text>
</comment>